<comment type="caution">
    <text evidence="19">The sequence shown here is derived from an EMBL/GenBank/DDBJ whole genome shotgun (WGS) entry which is preliminary data.</text>
</comment>
<feature type="active site" description="Proton donor" evidence="15">
    <location>
        <position position="55"/>
    </location>
</feature>
<evidence type="ECO:0000256" key="9">
    <source>
        <dbReference type="ARBA" id="ARBA00022857"/>
    </source>
</evidence>
<feature type="domain" description="CMP/dCMP-type deaminase" evidence="18">
    <location>
        <begin position="4"/>
        <end position="128"/>
    </location>
</feature>
<comment type="catalytic activity">
    <reaction evidence="12 14">
        <text>5-amino-6-(5-phospho-D-ribitylamino)uracil + NADP(+) = 5-amino-6-(5-phospho-D-ribosylamino)uracil + NADPH + H(+)</text>
        <dbReference type="Rhea" id="RHEA:17845"/>
        <dbReference type="ChEBI" id="CHEBI:15378"/>
        <dbReference type="ChEBI" id="CHEBI:57783"/>
        <dbReference type="ChEBI" id="CHEBI:58349"/>
        <dbReference type="ChEBI" id="CHEBI:58421"/>
        <dbReference type="ChEBI" id="CHEBI:58453"/>
        <dbReference type="EC" id="1.1.1.193"/>
    </reaction>
</comment>
<feature type="binding site" evidence="16">
    <location>
        <position position="173"/>
    </location>
    <ligand>
        <name>substrate</name>
    </ligand>
</feature>
<evidence type="ECO:0000259" key="18">
    <source>
        <dbReference type="PROSITE" id="PS51747"/>
    </source>
</evidence>
<proteinExistence type="inferred from homology"/>
<dbReference type="GO" id="GO:0009231">
    <property type="term" value="P:riboflavin biosynthetic process"/>
    <property type="evidence" value="ECO:0007669"/>
    <property type="project" value="UniProtKB-UniPathway"/>
</dbReference>
<evidence type="ECO:0000313" key="19">
    <source>
        <dbReference type="EMBL" id="OGC14432.1"/>
    </source>
</evidence>
<feature type="binding site" evidence="17">
    <location>
        <position position="89"/>
    </location>
    <ligand>
        <name>Zn(2+)</name>
        <dbReference type="ChEBI" id="CHEBI:29105"/>
        <note>catalytic</note>
    </ligand>
</feature>
<evidence type="ECO:0000256" key="13">
    <source>
        <dbReference type="ARBA" id="ARBA00049886"/>
    </source>
</evidence>
<reference evidence="19 20" key="1">
    <citation type="journal article" date="2016" name="Nat. Commun.">
        <title>Thousands of microbial genomes shed light on interconnected biogeochemical processes in an aquifer system.</title>
        <authorList>
            <person name="Anantharaman K."/>
            <person name="Brown C.T."/>
            <person name="Hug L.A."/>
            <person name="Sharon I."/>
            <person name="Castelle C.J."/>
            <person name="Probst A.J."/>
            <person name="Thomas B.C."/>
            <person name="Singh A."/>
            <person name="Wilkins M.J."/>
            <person name="Karaoz U."/>
            <person name="Brodie E.L."/>
            <person name="Williams K.H."/>
            <person name="Hubbard S.S."/>
            <person name="Banfield J.F."/>
        </authorList>
    </citation>
    <scope>NUCLEOTIDE SEQUENCE [LARGE SCALE GENOMIC DNA]</scope>
</reference>
<dbReference type="EC" id="3.5.4.26" evidence="14"/>
<keyword evidence="9 14" id="KW-0521">NADP</keyword>
<evidence type="ECO:0000256" key="10">
    <source>
        <dbReference type="ARBA" id="ARBA00023002"/>
    </source>
</evidence>
<dbReference type="AlphaFoldDB" id="A0A1F4S1X7"/>
<dbReference type="SUPFAM" id="SSF53927">
    <property type="entry name" value="Cytidine deaminase-like"/>
    <property type="match status" value="1"/>
</dbReference>
<comment type="pathway">
    <text evidence="3 14">Cofactor biosynthesis; riboflavin biosynthesis; 5-amino-6-(D-ribitylamino)uracil from GTP: step 3/4.</text>
</comment>
<dbReference type="InterPro" id="IPR011549">
    <property type="entry name" value="RibD_C"/>
</dbReference>
<feature type="binding site" evidence="16">
    <location>
        <position position="175"/>
    </location>
    <ligand>
        <name>NADP(+)</name>
        <dbReference type="ChEBI" id="CHEBI:58349"/>
    </ligand>
</feature>
<feature type="binding site" evidence="16">
    <location>
        <position position="299"/>
    </location>
    <ligand>
        <name>substrate</name>
    </ligand>
</feature>
<dbReference type="EC" id="1.1.1.193" evidence="14"/>
<evidence type="ECO:0000256" key="16">
    <source>
        <dbReference type="PIRSR" id="PIRSR006769-2"/>
    </source>
</evidence>
<feature type="binding site" evidence="16">
    <location>
        <position position="209"/>
    </location>
    <ligand>
        <name>substrate</name>
    </ligand>
</feature>
<keyword evidence="11" id="KW-0511">Multifunctional enzyme</keyword>
<feature type="binding site" evidence="17">
    <location>
        <position position="78"/>
    </location>
    <ligand>
        <name>Zn(2+)</name>
        <dbReference type="ChEBI" id="CHEBI:29105"/>
        <note>catalytic</note>
    </ligand>
</feature>
<dbReference type="InterPro" id="IPR016193">
    <property type="entry name" value="Cytidine_deaminase-like"/>
</dbReference>
<evidence type="ECO:0000256" key="17">
    <source>
        <dbReference type="PIRSR" id="PIRSR006769-3"/>
    </source>
</evidence>
<sequence length="368" mass="40387">MWNKNDIKFMKKALHLAQKMEGKTSPDPMVGAVIVKNGKIISHGYHEEQNTPHAEAWAIKKAAKQAKGSTLYVNLEPCCFFETKNNPPCTKAIIKAGIKKVVVAMQDPNPQVNGKGFEELKKAGIKVNKGLLTKEAKKLNEVFIKYITTGLPFVILKTAMSLDGKIATKTGESFWITGEESRKRSHKIRNTVDAIIIGIGTIIKDDPELTVRNIKNKIKNPKKIILDPLAKIDVDRKVLRIEPEKTIVIVSNNAKENKIAKIESTGAKVIRATTKNGSFEMKKIIKTLGKMGIISVLIEGGGNTNAKALSAGIVDKIYFFVAPKIIGGKEAITPIEGEGITQLLKAIKIKNLSIEKSGEDFLFSGYLC</sequence>
<dbReference type="PROSITE" id="PS51747">
    <property type="entry name" value="CYT_DCMP_DEAMINASES_2"/>
    <property type="match status" value="1"/>
</dbReference>
<evidence type="ECO:0000256" key="3">
    <source>
        <dbReference type="ARBA" id="ARBA00004910"/>
    </source>
</evidence>
<dbReference type="Pfam" id="PF01872">
    <property type="entry name" value="RibD_C"/>
    <property type="match status" value="1"/>
</dbReference>
<dbReference type="InterPro" id="IPR050765">
    <property type="entry name" value="Riboflavin_Biosynth_HTPR"/>
</dbReference>
<dbReference type="GO" id="GO:0050661">
    <property type="term" value="F:NADP binding"/>
    <property type="evidence" value="ECO:0007669"/>
    <property type="project" value="InterPro"/>
</dbReference>
<keyword evidence="10 14" id="KW-0560">Oxidoreductase</keyword>
<dbReference type="EMBL" id="MEUA01000037">
    <property type="protein sequence ID" value="OGC14432.1"/>
    <property type="molecule type" value="Genomic_DNA"/>
</dbReference>
<keyword evidence="7 14" id="KW-0378">Hydrolase</keyword>
<dbReference type="GO" id="GO:0008835">
    <property type="term" value="F:diaminohydroxyphosphoribosylaminopyrimidine deaminase activity"/>
    <property type="evidence" value="ECO:0007669"/>
    <property type="project" value="UniProtKB-EC"/>
</dbReference>
<keyword evidence="8 14" id="KW-0862">Zinc</keyword>
<dbReference type="InterPro" id="IPR002734">
    <property type="entry name" value="RibDG_C"/>
</dbReference>
<evidence type="ECO:0000256" key="2">
    <source>
        <dbReference type="ARBA" id="ARBA00004882"/>
    </source>
</evidence>
<evidence type="ECO:0000256" key="8">
    <source>
        <dbReference type="ARBA" id="ARBA00022833"/>
    </source>
</evidence>
<comment type="function">
    <text evidence="1 14">Converts 2,5-diamino-6-(ribosylamino)-4(3h)-pyrimidinone 5'-phosphate into 5-amino-6-(ribosylamino)-2,4(1h,3h)-pyrimidinedione 5'-phosphate.</text>
</comment>
<evidence type="ECO:0000313" key="20">
    <source>
        <dbReference type="Proteomes" id="UP000177905"/>
    </source>
</evidence>
<feature type="binding site" evidence="16">
    <location>
        <position position="201"/>
    </location>
    <ligand>
        <name>NADP(+)</name>
        <dbReference type="ChEBI" id="CHEBI:58349"/>
    </ligand>
</feature>
<evidence type="ECO:0000256" key="14">
    <source>
        <dbReference type="PIRNR" id="PIRNR006769"/>
    </source>
</evidence>
<evidence type="ECO:0000256" key="4">
    <source>
        <dbReference type="ARBA" id="ARBA00005259"/>
    </source>
</evidence>
<evidence type="ECO:0000256" key="15">
    <source>
        <dbReference type="PIRSR" id="PIRSR006769-1"/>
    </source>
</evidence>
<comment type="pathway">
    <text evidence="2 14">Cofactor biosynthesis; riboflavin biosynthesis; 5-amino-6-(D-ribitylamino)uracil from GTP: step 2/4.</text>
</comment>
<dbReference type="Gene3D" id="3.40.140.10">
    <property type="entry name" value="Cytidine Deaminase, domain 2"/>
    <property type="match status" value="1"/>
</dbReference>
<dbReference type="InterPro" id="IPR004794">
    <property type="entry name" value="Eubact_RibD"/>
</dbReference>
<evidence type="ECO:0000256" key="6">
    <source>
        <dbReference type="ARBA" id="ARBA00022723"/>
    </source>
</evidence>
<comment type="similarity">
    <text evidence="4 14">In the N-terminal section; belongs to the cytidine and deoxycytidylate deaminase family.</text>
</comment>
<dbReference type="NCBIfam" id="TIGR00227">
    <property type="entry name" value="ribD_Cterm"/>
    <property type="match status" value="1"/>
</dbReference>
<name>A0A1F4S1X7_UNCSA</name>
<feature type="binding site" evidence="16">
    <location>
        <position position="212"/>
    </location>
    <ligand>
        <name>substrate</name>
    </ligand>
</feature>
<evidence type="ECO:0000256" key="1">
    <source>
        <dbReference type="ARBA" id="ARBA00002151"/>
    </source>
</evidence>
<feature type="binding site" evidence="16">
    <location>
        <position position="205"/>
    </location>
    <ligand>
        <name>NADP(+)</name>
        <dbReference type="ChEBI" id="CHEBI:58349"/>
    </ligand>
</feature>
<feature type="binding site" evidence="16">
    <location>
        <position position="159"/>
    </location>
    <ligand>
        <name>NADP(+)</name>
        <dbReference type="ChEBI" id="CHEBI:58349"/>
    </ligand>
</feature>
<dbReference type="Proteomes" id="UP000177905">
    <property type="component" value="Unassembled WGS sequence"/>
</dbReference>
<dbReference type="PIRSF" id="PIRSF006769">
    <property type="entry name" value="RibD"/>
    <property type="match status" value="1"/>
</dbReference>
<dbReference type="FunFam" id="3.40.140.10:FF:000025">
    <property type="entry name" value="Riboflavin biosynthesis protein RibD"/>
    <property type="match status" value="1"/>
</dbReference>
<feature type="binding site" evidence="17">
    <location>
        <position position="53"/>
    </location>
    <ligand>
        <name>Zn(2+)</name>
        <dbReference type="ChEBI" id="CHEBI:29105"/>
        <note>catalytic</note>
    </ligand>
</feature>
<dbReference type="Pfam" id="PF00383">
    <property type="entry name" value="dCMP_cyt_deam_1"/>
    <property type="match status" value="1"/>
</dbReference>
<dbReference type="GO" id="GO:0046872">
    <property type="term" value="F:metal ion binding"/>
    <property type="evidence" value="ECO:0007669"/>
    <property type="project" value="UniProtKB-KW"/>
</dbReference>
<dbReference type="PANTHER" id="PTHR38011">
    <property type="entry name" value="DIHYDROFOLATE REDUCTASE FAMILY PROTEIN (AFU_ORTHOLOGUE AFUA_8G06820)"/>
    <property type="match status" value="1"/>
</dbReference>
<dbReference type="InterPro" id="IPR024072">
    <property type="entry name" value="DHFR-like_dom_sf"/>
</dbReference>
<dbReference type="SUPFAM" id="SSF53597">
    <property type="entry name" value="Dihydrofolate reductase-like"/>
    <property type="match status" value="1"/>
</dbReference>
<dbReference type="CDD" id="cd01284">
    <property type="entry name" value="Riboflavin_deaminase-reductase"/>
    <property type="match status" value="1"/>
</dbReference>
<evidence type="ECO:0000256" key="11">
    <source>
        <dbReference type="ARBA" id="ARBA00023268"/>
    </source>
</evidence>
<dbReference type="InterPro" id="IPR002125">
    <property type="entry name" value="CMP_dCMP_dom"/>
</dbReference>
<comment type="catalytic activity">
    <reaction evidence="13 14">
        <text>2,5-diamino-6-hydroxy-4-(5-phosphoribosylamino)-pyrimidine + H2O + H(+) = 5-amino-6-(5-phospho-D-ribosylamino)uracil + NH4(+)</text>
        <dbReference type="Rhea" id="RHEA:21868"/>
        <dbReference type="ChEBI" id="CHEBI:15377"/>
        <dbReference type="ChEBI" id="CHEBI:15378"/>
        <dbReference type="ChEBI" id="CHEBI:28938"/>
        <dbReference type="ChEBI" id="CHEBI:58453"/>
        <dbReference type="ChEBI" id="CHEBI:58614"/>
        <dbReference type="EC" id="3.5.4.26"/>
    </reaction>
</comment>
<dbReference type="NCBIfam" id="TIGR00326">
    <property type="entry name" value="eubact_ribD"/>
    <property type="match status" value="1"/>
</dbReference>
<protein>
    <recommendedName>
        <fullName evidence="14">Riboflavin biosynthesis protein RibD</fullName>
    </recommendedName>
    <domain>
        <recommendedName>
            <fullName evidence="14">Diaminohydroxyphosphoribosylaminopyrimidine deaminase</fullName>
            <shortName evidence="14">DRAP deaminase</shortName>
            <ecNumber evidence="14">3.5.4.26</ecNumber>
        </recommendedName>
        <alternativeName>
            <fullName evidence="14">Riboflavin-specific deaminase</fullName>
        </alternativeName>
    </domain>
    <domain>
        <recommendedName>
            <fullName evidence="14">5-amino-6-(5-phosphoribosylamino)uracil reductase</fullName>
            <ecNumber evidence="14">1.1.1.193</ecNumber>
        </recommendedName>
        <alternativeName>
            <fullName evidence="14">HTP reductase</fullName>
        </alternativeName>
    </domain>
</protein>
<comment type="similarity">
    <text evidence="5 14">In the C-terminal section; belongs to the HTP reductase family.</text>
</comment>
<dbReference type="GO" id="GO:0008703">
    <property type="term" value="F:5-amino-6-(5-phosphoribosylamino)uracil reductase activity"/>
    <property type="evidence" value="ECO:0007669"/>
    <property type="project" value="UniProtKB-EC"/>
</dbReference>
<dbReference type="UniPathway" id="UPA00275">
    <property type="reaction ID" value="UER00401"/>
</dbReference>
<feature type="binding site" evidence="16">
    <location>
        <position position="189"/>
    </location>
    <ligand>
        <name>substrate</name>
    </ligand>
</feature>
<dbReference type="Gene3D" id="3.40.430.10">
    <property type="entry name" value="Dihydrofolate Reductase, subunit A"/>
    <property type="match status" value="1"/>
</dbReference>
<evidence type="ECO:0000256" key="12">
    <source>
        <dbReference type="ARBA" id="ARBA00049861"/>
    </source>
</evidence>
<evidence type="ECO:0000256" key="7">
    <source>
        <dbReference type="ARBA" id="ARBA00022801"/>
    </source>
</evidence>
<dbReference type="PANTHER" id="PTHR38011:SF7">
    <property type="entry name" value="2,5-DIAMINO-6-RIBOSYLAMINO-4(3H)-PYRIMIDINONE 5'-PHOSPHATE REDUCTASE"/>
    <property type="match status" value="1"/>
</dbReference>
<gene>
    <name evidence="19" type="ORF">A2290_08405</name>
</gene>
<keyword evidence="14" id="KW-0686">Riboflavin biosynthesis</keyword>
<evidence type="ECO:0000256" key="5">
    <source>
        <dbReference type="ARBA" id="ARBA00007417"/>
    </source>
</evidence>
<keyword evidence="6 14" id="KW-0479">Metal-binding</keyword>
<accession>A0A1F4S1X7</accession>
<comment type="cofactor">
    <cofactor evidence="14 17">
        <name>Zn(2+)</name>
        <dbReference type="ChEBI" id="CHEBI:29105"/>
    </cofactor>
    <text evidence="14 17">Binds 1 zinc ion.</text>
</comment>
<organism evidence="19 20">
    <name type="scientific">candidate division WOR-1 bacterium RIFOXYB2_FULL_36_35</name>
    <dbReference type="NCBI Taxonomy" id="1802578"/>
    <lineage>
        <taxon>Bacteria</taxon>
        <taxon>Bacillati</taxon>
        <taxon>Saganbacteria</taxon>
    </lineage>
</organism>